<protein>
    <recommendedName>
        <fullName evidence="9">Ripening-related protein 1</fullName>
    </recommendedName>
</protein>
<dbReference type="SUPFAM" id="SSF50685">
    <property type="entry name" value="Barwin-like endoglucanases"/>
    <property type="match status" value="2"/>
</dbReference>
<keyword evidence="4 6" id="KW-0732">Signal</keyword>
<feature type="chain" id="PRO_5041671585" description="Ripening-related protein 1" evidence="6">
    <location>
        <begin position="26"/>
        <end position="376"/>
    </location>
</feature>
<reference evidence="7" key="1">
    <citation type="submission" date="2022-12" db="EMBL/GenBank/DDBJ databases">
        <title>Draft genome assemblies for two species of Escallonia (Escalloniales).</title>
        <authorList>
            <person name="Chanderbali A."/>
            <person name="Dervinis C."/>
            <person name="Anghel I."/>
            <person name="Soltis D."/>
            <person name="Soltis P."/>
            <person name="Zapata F."/>
        </authorList>
    </citation>
    <scope>NUCLEOTIDE SEQUENCE</scope>
    <source>
        <strain evidence="7">UCBG92.1500</strain>
        <tissue evidence="7">Leaf</tissue>
    </source>
</reference>
<feature type="transmembrane region" description="Helical" evidence="5">
    <location>
        <begin position="198"/>
        <end position="215"/>
    </location>
</feature>
<accession>A0AA88QMI9</accession>
<comment type="similarity">
    <text evidence="2">Belongs to the kiwellin family.</text>
</comment>
<dbReference type="AlphaFoldDB" id="A0AA88QMI9"/>
<keyword evidence="5" id="KW-0472">Membrane</keyword>
<evidence type="ECO:0000313" key="8">
    <source>
        <dbReference type="Proteomes" id="UP001187471"/>
    </source>
</evidence>
<dbReference type="InterPro" id="IPR039271">
    <property type="entry name" value="Kiwellin-like"/>
</dbReference>
<keyword evidence="8" id="KW-1185">Reference proteome</keyword>
<dbReference type="Gene3D" id="2.40.40.10">
    <property type="entry name" value="RlpA-like domain"/>
    <property type="match status" value="2"/>
</dbReference>
<dbReference type="CDD" id="cd22270">
    <property type="entry name" value="DPBB_kiwellin-like"/>
    <property type="match status" value="2"/>
</dbReference>
<evidence type="ECO:0000256" key="3">
    <source>
        <dbReference type="ARBA" id="ARBA00022525"/>
    </source>
</evidence>
<keyword evidence="3" id="KW-0964">Secreted</keyword>
<dbReference type="GO" id="GO:0005576">
    <property type="term" value="C:extracellular region"/>
    <property type="evidence" value="ECO:0007669"/>
    <property type="project" value="UniProtKB-SubCell"/>
</dbReference>
<name>A0AA88QMI9_9ASTE</name>
<feature type="signal peptide" evidence="6">
    <location>
        <begin position="1"/>
        <end position="25"/>
    </location>
</feature>
<evidence type="ECO:0008006" key="9">
    <source>
        <dbReference type="Google" id="ProtNLM"/>
    </source>
</evidence>
<dbReference type="EMBL" id="JAVXUO010003006">
    <property type="protein sequence ID" value="KAK2967506.1"/>
    <property type="molecule type" value="Genomic_DNA"/>
</dbReference>
<dbReference type="Pfam" id="PF24300">
    <property type="entry name" value="KWL1"/>
    <property type="match status" value="2"/>
</dbReference>
<proteinExistence type="inferred from homology"/>
<comment type="subcellular location">
    <subcellularLocation>
        <location evidence="1">Secreted</location>
    </subcellularLocation>
</comment>
<dbReference type="Proteomes" id="UP001187471">
    <property type="component" value="Unassembled WGS sequence"/>
</dbReference>
<dbReference type="PANTHER" id="PTHR33191:SF77">
    <property type="entry name" value="RIPENING-RELATED PROTEIN 1"/>
    <property type="match status" value="1"/>
</dbReference>
<evidence type="ECO:0000256" key="2">
    <source>
        <dbReference type="ARBA" id="ARBA00005592"/>
    </source>
</evidence>
<keyword evidence="5" id="KW-1133">Transmembrane helix</keyword>
<evidence type="ECO:0000256" key="1">
    <source>
        <dbReference type="ARBA" id="ARBA00004613"/>
    </source>
</evidence>
<evidence type="ECO:0000313" key="7">
    <source>
        <dbReference type="EMBL" id="KAK2967506.1"/>
    </source>
</evidence>
<gene>
    <name evidence="7" type="ORF">RJ640_010147</name>
</gene>
<comment type="caution">
    <text evidence="7">The sequence shown here is derived from an EMBL/GenBank/DDBJ whole genome shotgun (WGS) entry which is preliminary data.</text>
</comment>
<organism evidence="7 8">
    <name type="scientific">Escallonia rubra</name>
    <dbReference type="NCBI Taxonomy" id="112253"/>
    <lineage>
        <taxon>Eukaryota</taxon>
        <taxon>Viridiplantae</taxon>
        <taxon>Streptophyta</taxon>
        <taxon>Embryophyta</taxon>
        <taxon>Tracheophyta</taxon>
        <taxon>Spermatophyta</taxon>
        <taxon>Magnoliopsida</taxon>
        <taxon>eudicotyledons</taxon>
        <taxon>Gunneridae</taxon>
        <taxon>Pentapetalae</taxon>
        <taxon>asterids</taxon>
        <taxon>campanulids</taxon>
        <taxon>Escalloniales</taxon>
        <taxon>Escalloniaceae</taxon>
        <taxon>Escallonia</taxon>
    </lineage>
</organism>
<evidence type="ECO:0000256" key="6">
    <source>
        <dbReference type="SAM" id="SignalP"/>
    </source>
</evidence>
<feature type="non-terminal residue" evidence="7">
    <location>
        <position position="1"/>
    </location>
</feature>
<dbReference type="InterPro" id="IPR036908">
    <property type="entry name" value="RlpA-like_sf"/>
</dbReference>
<sequence>MENLFSLPIIICFLLVLPNFLSAKAQCVPSGTFTGTKPPPGQCPSENDSDCCVQGKLYTTYRCSPQVWPFTPATLRLNSFRKGNDGGGPSECDNQYHPDDAPVVALSTGWFDNRSRCMKYITIYGNGHSVRAMVVDECDSTAGCDDNHGYQPPCSNDVVDASSAVWRALGVPERNWGDLSLFTQIVETQRDNRKKMKYLQSLCMIMFLLLLVPSFPSVESQSCLPFDTLTGVDPPPGQCPTENDSDCCAQGATYAIFLCSPPVSSQTPATLRINSFEEGNDVGGPSACDNQYHSDGDLVVALSTGWFNNKSRCMRYITIYGNGQSVRAMVVDECDSTMGCDGDHGYQPPCSSDVVDASRAVWDALGVPESDWGELN</sequence>
<evidence type="ECO:0000256" key="4">
    <source>
        <dbReference type="ARBA" id="ARBA00022729"/>
    </source>
</evidence>
<dbReference type="PANTHER" id="PTHR33191">
    <property type="entry name" value="RIPENING-RELATED PROTEIN 2-RELATED"/>
    <property type="match status" value="1"/>
</dbReference>
<keyword evidence="5" id="KW-0812">Transmembrane</keyword>
<evidence type="ECO:0000256" key="5">
    <source>
        <dbReference type="SAM" id="Phobius"/>
    </source>
</evidence>